<comment type="caution">
    <text evidence="2">The sequence shown here is derived from an EMBL/GenBank/DDBJ whole genome shotgun (WGS) entry which is preliminary data.</text>
</comment>
<keyword evidence="3" id="KW-1185">Reference proteome</keyword>
<dbReference type="HOGENOM" id="CLU_3257684_0_0_11"/>
<feature type="region of interest" description="Disordered" evidence="1">
    <location>
        <begin position="1"/>
        <end position="42"/>
    </location>
</feature>
<feature type="compositionally biased region" description="Basic and acidic residues" evidence="1">
    <location>
        <begin position="23"/>
        <end position="42"/>
    </location>
</feature>
<protein>
    <submittedName>
        <fullName evidence="2">Uncharacterized protein</fullName>
    </submittedName>
</protein>
<sequence length="42" mass="4734">MTNPEHPEQAADLNGALGLGDEPEQRDISDPDTPEWQKHTRH</sequence>
<dbReference type="AlphaFoldDB" id="U1M211"/>
<evidence type="ECO:0000256" key="1">
    <source>
        <dbReference type="SAM" id="MobiDB-lite"/>
    </source>
</evidence>
<dbReference type="Proteomes" id="UP000004816">
    <property type="component" value="Unassembled WGS sequence"/>
</dbReference>
<reference evidence="2 3" key="1">
    <citation type="journal article" date="2011" name="Stand. Genomic Sci.">
        <title>High quality draft genome sequence of Segniliparus rugosus CDC 945(T)= (ATCC BAA-974(T)).</title>
        <authorList>
            <person name="Earl A.M."/>
            <person name="Desjardins C.A."/>
            <person name="Fitzgerald M.G."/>
            <person name="Arachchi H.M."/>
            <person name="Zeng Q."/>
            <person name="Mehta T."/>
            <person name="Griggs A."/>
            <person name="Birren B.W."/>
            <person name="Toney N.C."/>
            <person name="Carr J."/>
            <person name="Posey J."/>
            <person name="Butler W.R."/>
        </authorList>
    </citation>
    <scope>NUCLEOTIDE SEQUENCE [LARGE SCALE GENOMIC DNA]</scope>
    <source>
        <strain evidence="3">ATCC BAA-974 / DSM 45345 / CCUG 50838 / CIP 108380 / JCM 13579 / CDC 945</strain>
    </source>
</reference>
<name>U1M211_SEGRC</name>
<dbReference type="RefSeq" id="WP_021030558.1">
    <property type="nucleotide sequence ID" value="NZ_KI391954.1"/>
</dbReference>
<proteinExistence type="predicted"/>
<evidence type="ECO:0000313" key="3">
    <source>
        <dbReference type="Proteomes" id="UP000004816"/>
    </source>
</evidence>
<gene>
    <name evidence="2" type="ORF">HMPREF9336_04274</name>
</gene>
<dbReference type="EMBL" id="ACZI02000003">
    <property type="protein sequence ID" value="ERG69130.1"/>
    <property type="molecule type" value="Genomic_DNA"/>
</dbReference>
<evidence type="ECO:0000313" key="2">
    <source>
        <dbReference type="EMBL" id="ERG69130.1"/>
    </source>
</evidence>
<accession>U1M211</accession>
<organism evidence="2 3">
    <name type="scientific">Segniliparus rugosus (strain ATCC BAA-974 / DSM 45345 / CCUG 50838 / CIP 108380 / JCM 13579 / CDC 945)</name>
    <dbReference type="NCBI Taxonomy" id="679197"/>
    <lineage>
        <taxon>Bacteria</taxon>
        <taxon>Bacillati</taxon>
        <taxon>Actinomycetota</taxon>
        <taxon>Actinomycetes</taxon>
        <taxon>Mycobacteriales</taxon>
        <taxon>Segniliparaceae</taxon>
        <taxon>Segniliparus</taxon>
    </lineage>
</organism>